<comment type="caution">
    <text evidence="1">The sequence shown here is derived from an EMBL/GenBank/DDBJ whole genome shotgun (WGS) entry which is preliminary data.</text>
</comment>
<gene>
    <name evidence="1" type="ORF">QFC24_001598</name>
</gene>
<dbReference type="Proteomes" id="UP001234202">
    <property type="component" value="Unassembled WGS sequence"/>
</dbReference>
<name>A0ACC2XT92_9TREE</name>
<protein>
    <submittedName>
        <fullName evidence="1">Uncharacterized protein</fullName>
    </submittedName>
</protein>
<evidence type="ECO:0000313" key="2">
    <source>
        <dbReference type="Proteomes" id="UP001234202"/>
    </source>
</evidence>
<dbReference type="EMBL" id="JASBWV010000004">
    <property type="protein sequence ID" value="KAJ9126570.1"/>
    <property type="molecule type" value="Genomic_DNA"/>
</dbReference>
<sequence>MSAPTEALTFQFTPDISLAAYRALWQSRLEESKALFAGLERVRADSDIEGYLEELNAHDVASSAGDVRGGIWNEMHPDPAFREEGAAAKKAFIALGSQVDTSAAIAANLATFAQAGHKLEGDSKRFLEEWSRNLKASGAFLPTEIQDKVRHLTQEIQETADKYLDNIRNDENTLELDADAIRGVPDDYISSHPVDSVTGRITLRHKAGDLMPILEYCQVQTTREKVFLFRNSAASPTNESVLKRLLELRAQKAQLLGYDNWAEYQLENTMVKSIANVNSFLEDAHDAIRPRAEREKLQIAELLKEKDGVDVQLWDLWYGETLLKSHLLKGFDLKATRDFFQVRKVFPALLQMVERLFGLRFEKIDNIEAWHPSVTASKVYDITDGKESLIGRLFFDLYPREGKIDGAAAYTARAPIPEKQLAEMILYANMPAHPTACMLYRDVQTLLHELGHCIHGLVAKHRYADFAGLGGSEMDFLEVPSQMLELFLTDYKLFDFATNEKGELIAEHMLNQLITADRIGTRSLTRQVVLAKYAVSYRLLRQTQGYKADNPSTSQLDLHTTAIDQENGVFHIVAAAHDKYDTFSVASREHSIHLSFWHLAMAPYASRYYSYLFAEVICHDLFQEFQEGGNIMDVAFAQRYRKLILEQVGSRDAEDAITEFLGRKYSSKAYKEWLSSTI</sequence>
<accession>A0ACC2XT92</accession>
<proteinExistence type="predicted"/>
<keyword evidence="2" id="KW-1185">Reference proteome</keyword>
<reference evidence="1" key="1">
    <citation type="submission" date="2023-04" db="EMBL/GenBank/DDBJ databases">
        <title>Draft Genome sequencing of Naganishia species isolated from polar environments using Oxford Nanopore Technology.</title>
        <authorList>
            <person name="Leo P."/>
            <person name="Venkateswaran K."/>
        </authorList>
    </citation>
    <scope>NUCLEOTIDE SEQUENCE</scope>
    <source>
        <strain evidence="1">DBVPG 5303</strain>
    </source>
</reference>
<organism evidence="1 2">
    <name type="scientific">Naganishia onofrii</name>
    <dbReference type="NCBI Taxonomy" id="1851511"/>
    <lineage>
        <taxon>Eukaryota</taxon>
        <taxon>Fungi</taxon>
        <taxon>Dikarya</taxon>
        <taxon>Basidiomycota</taxon>
        <taxon>Agaricomycotina</taxon>
        <taxon>Tremellomycetes</taxon>
        <taxon>Filobasidiales</taxon>
        <taxon>Filobasidiaceae</taxon>
        <taxon>Naganishia</taxon>
    </lineage>
</organism>
<evidence type="ECO:0000313" key="1">
    <source>
        <dbReference type="EMBL" id="KAJ9126570.1"/>
    </source>
</evidence>